<accession>A0A9P6EDN7</accession>
<feature type="domain" description="NADH:flavin oxidoreductase/NADH oxidase N-terminal" evidence="1">
    <location>
        <begin position="17"/>
        <end position="337"/>
    </location>
</feature>
<dbReference type="OrthoDB" id="276546at2759"/>
<dbReference type="Pfam" id="PF00724">
    <property type="entry name" value="Oxidored_FMN"/>
    <property type="match status" value="1"/>
</dbReference>
<dbReference type="Gene3D" id="3.20.20.70">
    <property type="entry name" value="Aldolase class I"/>
    <property type="match status" value="1"/>
</dbReference>
<dbReference type="GO" id="GO:0010181">
    <property type="term" value="F:FMN binding"/>
    <property type="evidence" value="ECO:0007669"/>
    <property type="project" value="InterPro"/>
</dbReference>
<gene>
    <name evidence="2" type="ORF">CPB83DRAFT_876577</name>
</gene>
<proteinExistence type="predicted"/>
<name>A0A9P6EDN7_9AGAR</name>
<dbReference type="Proteomes" id="UP000807306">
    <property type="component" value="Unassembled WGS sequence"/>
</dbReference>
<organism evidence="2 3">
    <name type="scientific">Crepidotus variabilis</name>
    <dbReference type="NCBI Taxonomy" id="179855"/>
    <lineage>
        <taxon>Eukaryota</taxon>
        <taxon>Fungi</taxon>
        <taxon>Dikarya</taxon>
        <taxon>Basidiomycota</taxon>
        <taxon>Agaricomycotina</taxon>
        <taxon>Agaricomycetes</taxon>
        <taxon>Agaricomycetidae</taxon>
        <taxon>Agaricales</taxon>
        <taxon>Agaricineae</taxon>
        <taxon>Crepidotaceae</taxon>
        <taxon>Crepidotus</taxon>
    </lineage>
</organism>
<dbReference type="GO" id="GO:0016491">
    <property type="term" value="F:oxidoreductase activity"/>
    <property type="evidence" value="ECO:0007669"/>
    <property type="project" value="InterPro"/>
</dbReference>
<dbReference type="SUPFAM" id="SSF51395">
    <property type="entry name" value="FMN-linked oxidoreductases"/>
    <property type="match status" value="1"/>
</dbReference>
<comment type="caution">
    <text evidence="2">The sequence shown here is derived from an EMBL/GenBank/DDBJ whole genome shotgun (WGS) entry which is preliminary data.</text>
</comment>
<protein>
    <submittedName>
        <fullName evidence="2">12-oxophytodienoate reductase</fullName>
    </submittedName>
</protein>
<dbReference type="InterPro" id="IPR013785">
    <property type="entry name" value="Aldolase_TIM"/>
</dbReference>
<dbReference type="PANTHER" id="PTHR22893:SF93">
    <property type="entry name" value="HYPOTHETICAL OXIDOREDUCTASE (EUROFUNG)"/>
    <property type="match status" value="1"/>
</dbReference>
<evidence type="ECO:0000259" key="1">
    <source>
        <dbReference type="Pfam" id="PF00724"/>
    </source>
</evidence>
<dbReference type="EMBL" id="MU157864">
    <property type="protein sequence ID" value="KAF9527080.1"/>
    <property type="molecule type" value="Genomic_DNA"/>
</dbReference>
<dbReference type="InterPro" id="IPR045247">
    <property type="entry name" value="Oye-like"/>
</dbReference>
<reference evidence="2" key="1">
    <citation type="submission" date="2020-11" db="EMBL/GenBank/DDBJ databases">
        <authorList>
            <consortium name="DOE Joint Genome Institute"/>
            <person name="Ahrendt S."/>
            <person name="Riley R."/>
            <person name="Andreopoulos W."/>
            <person name="Labutti K."/>
            <person name="Pangilinan J."/>
            <person name="Ruiz-Duenas F.J."/>
            <person name="Barrasa J.M."/>
            <person name="Sanchez-Garcia M."/>
            <person name="Camarero S."/>
            <person name="Miyauchi S."/>
            <person name="Serrano A."/>
            <person name="Linde D."/>
            <person name="Babiker R."/>
            <person name="Drula E."/>
            <person name="Ayuso-Fernandez I."/>
            <person name="Pacheco R."/>
            <person name="Padilla G."/>
            <person name="Ferreira P."/>
            <person name="Barriuso J."/>
            <person name="Kellner H."/>
            <person name="Castanera R."/>
            <person name="Alfaro M."/>
            <person name="Ramirez L."/>
            <person name="Pisabarro A.G."/>
            <person name="Kuo A."/>
            <person name="Tritt A."/>
            <person name="Lipzen A."/>
            <person name="He G."/>
            <person name="Yan M."/>
            <person name="Ng V."/>
            <person name="Cullen D."/>
            <person name="Martin F."/>
            <person name="Rosso M.-N."/>
            <person name="Henrissat B."/>
            <person name="Hibbett D."/>
            <person name="Martinez A.T."/>
            <person name="Grigoriev I.V."/>
        </authorList>
    </citation>
    <scope>NUCLEOTIDE SEQUENCE</scope>
    <source>
        <strain evidence="2">CBS 506.95</strain>
    </source>
</reference>
<sequence>MTRNRATQSQKYARTWYCNKLNAVYYGERATPGGLLISEATAISLEGSGMAGVPGIFTPEQKLGWKQVIDAIHRQGGSFVMQLWHAGRATHSTVTGMTPVSASAVPISDKKHTWPTLPTEDYEVPREMSVADMDRTTQDFVNAAKAAREVGADGVELHAANGYLLDQFLHSNINQRHDNYGGTSEKRCRFVLGVTAAVGSAVGHDRVGVRLSPYTIFQQTRGAERVPQWSYLCKQLSKLSLAYIHLVEPRYDEFRSEDAKLQQLVSLSNSDQLDADQMSLKPFHDALERTNCIVSGGYNLTNCWQGIEQGDYEAIAFGRYFTSNPDLVRRLENNLPLVAYDRSRFYGPFPDNENHDDLPAVK</sequence>
<dbReference type="PANTHER" id="PTHR22893">
    <property type="entry name" value="NADH OXIDOREDUCTASE-RELATED"/>
    <property type="match status" value="1"/>
</dbReference>
<dbReference type="AlphaFoldDB" id="A0A9P6EDN7"/>
<evidence type="ECO:0000313" key="3">
    <source>
        <dbReference type="Proteomes" id="UP000807306"/>
    </source>
</evidence>
<dbReference type="InterPro" id="IPR001155">
    <property type="entry name" value="OxRdtase_FMN_N"/>
</dbReference>
<dbReference type="CDD" id="cd02933">
    <property type="entry name" value="OYE_like_FMN"/>
    <property type="match status" value="1"/>
</dbReference>
<evidence type="ECO:0000313" key="2">
    <source>
        <dbReference type="EMBL" id="KAF9527080.1"/>
    </source>
</evidence>
<keyword evidence="3" id="KW-1185">Reference proteome</keyword>